<gene>
    <name evidence="3" type="ORF">IAB03_03385</name>
</gene>
<feature type="non-terminal residue" evidence="3">
    <location>
        <position position="189"/>
    </location>
</feature>
<dbReference type="Gene3D" id="3.20.110.10">
    <property type="entry name" value="Glycoside hydrolase 38, N terminal domain"/>
    <property type="match status" value="1"/>
</dbReference>
<feature type="signal peptide" evidence="1">
    <location>
        <begin position="1"/>
        <end position="21"/>
    </location>
</feature>
<dbReference type="Proteomes" id="UP000824112">
    <property type="component" value="Unassembled WGS sequence"/>
</dbReference>
<reference evidence="3" key="1">
    <citation type="submission" date="2020-10" db="EMBL/GenBank/DDBJ databases">
        <authorList>
            <person name="Gilroy R."/>
        </authorList>
    </citation>
    <scope>NUCLEOTIDE SEQUENCE</scope>
    <source>
        <strain evidence="3">CHK158-818</strain>
    </source>
</reference>
<dbReference type="InterPro" id="IPR000602">
    <property type="entry name" value="Glyco_hydro_38_N"/>
</dbReference>
<feature type="domain" description="Glycoside hydrolase family 38 N-terminal" evidence="2">
    <location>
        <begin position="31"/>
        <end position="181"/>
    </location>
</feature>
<evidence type="ECO:0000313" key="4">
    <source>
        <dbReference type="Proteomes" id="UP000824112"/>
    </source>
</evidence>
<dbReference type="InterPro" id="IPR027291">
    <property type="entry name" value="Glyco_hydro_38_N_sf"/>
</dbReference>
<proteinExistence type="predicted"/>
<dbReference type="InterPro" id="IPR011330">
    <property type="entry name" value="Glyco_hydro/deAcase_b/a-brl"/>
</dbReference>
<feature type="chain" id="PRO_5039622690" evidence="1">
    <location>
        <begin position="22"/>
        <end position="189"/>
    </location>
</feature>
<comment type="caution">
    <text evidence="3">The sequence shown here is derived from an EMBL/GenBank/DDBJ whole genome shotgun (WGS) entry which is preliminary data.</text>
</comment>
<dbReference type="GO" id="GO:0006013">
    <property type="term" value="P:mannose metabolic process"/>
    <property type="evidence" value="ECO:0007669"/>
    <property type="project" value="InterPro"/>
</dbReference>
<protein>
    <submittedName>
        <fullName evidence="3">Alpha-mannosidase</fullName>
    </submittedName>
</protein>
<dbReference type="SUPFAM" id="SSF88713">
    <property type="entry name" value="Glycoside hydrolase/deacetylase"/>
    <property type="match status" value="1"/>
</dbReference>
<accession>A0A9D1M728</accession>
<dbReference type="PANTHER" id="PTHR46017">
    <property type="entry name" value="ALPHA-MANNOSIDASE 2C1"/>
    <property type="match status" value="1"/>
</dbReference>
<keyword evidence="1" id="KW-0732">Signal</keyword>
<name>A0A9D1M728_9BACT</name>
<dbReference type="Pfam" id="PF01074">
    <property type="entry name" value="Glyco_hydro_38N"/>
    <property type="match status" value="1"/>
</dbReference>
<organism evidence="3 4">
    <name type="scientific">Candidatus Gallibacteroides avistercoris</name>
    <dbReference type="NCBI Taxonomy" id="2840833"/>
    <lineage>
        <taxon>Bacteria</taxon>
        <taxon>Pseudomonadati</taxon>
        <taxon>Bacteroidota</taxon>
        <taxon>Bacteroidia</taxon>
        <taxon>Bacteroidales</taxon>
        <taxon>Bacteroidaceae</taxon>
        <taxon>Bacteroidaceae incertae sedis</taxon>
        <taxon>Candidatus Gallibacteroides</taxon>
    </lineage>
</organism>
<reference evidence="3" key="2">
    <citation type="journal article" date="2021" name="PeerJ">
        <title>Extensive microbial diversity within the chicken gut microbiome revealed by metagenomics and culture.</title>
        <authorList>
            <person name="Gilroy R."/>
            <person name="Ravi A."/>
            <person name="Getino M."/>
            <person name="Pursley I."/>
            <person name="Horton D.L."/>
            <person name="Alikhan N.F."/>
            <person name="Baker D."/>
            <person name="Gharbi K."/>
            <person name="Hall N."/>
            <person name="Watson M."/>
            <person name="Adriaenssens E.M."/>
            <person name="Foster-Nyarko E."/>
            <person name="Jarju S."/>
            <person name="Secka A."/>
            <person name="Antonio M."/>
            <person name="Oren A."/>
            <person name="Chaudhuri R.R."/>
            <person name="La Ragione R."/>
            <person name="Hildebrand F."/>
            <person name="Pallen M.J."/>
        </authorList>
    </citation>
    <scope>NUCLEOTIDE SEQUENCE</scope>
    <source>
        <strain evidence="3">CHK158-818</strain>
    </source>
</reference>
<dbReference type="GO" id="GO:0004559">
    <property type="term" value="F:alpha-mannosidase activity"/>
    <property type="evidence" value="ECO:0007669"/>
    <property type="project" value="InterPro"/>
</dbReference>
<dbReference type="EMBL" id="DVNA01000077">
    <property type="protein sequence ID" value="HIU54834.1"/>
    <property type="molecule type" value="Genomic_DNA"/>
</dbReference>
<evidence type="ECO:0000313" key="3">
    <source>
        <dbReference type="EMBL" id="HIU54834.1"/>
    </source>
</evidence>
<dbReference type="GO" id="GO:0009313">
    <property type="term" value="P:oligosaccharide catabolic process"/>
    <property type="evidence" value="ECO:0007669"/>
    <property type="project" value="TreeGrafter"/>
</dbReference>
<evidence type="ECO:0000256" key="1">
    <source>
        <dbReference type="SAM" id="SignalP"/>
    </source>
</evidence>
<dbReference type="AlphaFoldDB" id="A0A9D1M728"/>
<sequence>MKHKLLLASICLIMGAGGLSAQEAGQEQTPTVYLVADAHLDTQWNWDVRTTIDKYVYNTLVQNLWLLDNYPNYVFNFEGAVKYNWMKEYYPLEYERIKKYIQEGRWHISGSTWDATDTNIPSPESFFKNILLGQMFYKNEFGVKSTDIFLPDCFGFGYTLPTIASHCGLIGFSTQKLGWRNNPFYEGGK</sequence>
<dbReference type="PANTHER" id="PTHR46017:SF1">
    <property type="entry name" value="ALPHA-MANNOSIDASE 2C1"/>
    <property type="match status" value="1"/>
</dbReference>
<evidence type="ECO:0000259" key="2">
    <source>
        <dbReference type="Pfam" id="PF01074"/>
    </source>
</evidence>